<comment type="caution">
    <text evidence="3">The sequence shown here is derived from an EMBL/GenBank/DDBJ whole genome shotgun (WGS) entry which is preliminary data.</text>
</comment>
<organism evidence="3 4">
    <name type="scientific">Hymenobacter aranciens</name>
    <dbReference type="NCBI Taxonomy" id="3063996"/>
    <lineage>
        <taxon>Bacteria</taxon>
        <taxon>Pseudomonadati</taxon>
        <taxon>Bacteroidota</taxon>
        <taxon>Cytophagia</taxon>
        <taxon>Cytophagales</taxon>
        <taxon>Hymenobacteraceae</taxon>
        <taxon>Hymenobacter</taxon>
    </lineage>
</organism>
<accession>A0ABT9BEX4</accession>
<dbReference type="Proteomes" id="UP001176429">
    <property type="component" value="Unassembled WGS sequence"/>
</dbReference>
<reference evidence="3" key="1">
    <citation type="submission" date="2023-07" db="EMBL/GenBank/DDBJ databases">
        <authorList>
            <person name="Kim M.K."/>
        </authorList>
    </citation>
    <scope>NUCLEOTIDE SEQUENCE</scope>
    <source>
        <strain evidence="3">ASUV-10-1</strain>
    </source>
</reference>
<keyword evidence="2" id="KW-0732">Signal</keyword>
<dbReference type="RefSeq" id="WP_305006533.1">
    <property type="nucleotide sequence ID" value="NZ_JAUQSY010000006.1"/>
</dbReference>
<keyword evidence="4" id="KW-1185">Reference proteome</keyword>
<feature type="region of interest" description="Disordered" evidence="1">
    <location>
        <begin position="245"/>
        <end position="278"/>
    </location>
</feature>
<sequence length="278" mass="29573">MANLIAWVATALALLPAGLVGAQSATQVPTVADTIPGQTLLLRRLSASMCQHLTAAHQHTDFSKLKPAAVQKLQRDITYQSLLDNAARFEVVQSLSSDEEKMGHWLTQEATLQWAETCPLARPLLSLHGTQALGLSVSLSAAERTALAPLAQDVCRCLDAENARQPFTGLEVSARGLAVQVAMQAAAQASIAANAAVLTPLYGAEAQRTPNQTTQLRMKIGQLVYERCPVYLNHISRSLLPGPPPPGPMLDIEAPPLLLPGGELPPPPPLPPVAKPRK</sequence>
<feature type="chain" id="PRO_5046077396" description="DUF541 domain-containing protein" evidence="2">
    <location>
        <begin position="23"/>
        <end position="278"/>
    </location>
</feature>
<evidence type="ECO:0000256" key="2">
    <source>
        <dbReference type="SAM" id="SignalP"/>
    </source>
</evidence>
<feature type="compositionally biased region" description="Pro residues" evidence="1">
    <location>
        <begin position="263"/>
        <end position="278"/>
    </location>
</feature>
<dbReference type="EMBL" id="JAUQSY010000006">
    <property type="protein sequence ID" value="MDO7875216.1"/>
    <property type="molecule type" value="Genomic_DNA"/>
</dbReference>
<protein>
    <recommendedName>
        <fullName evidence="5">DUF541 domain-containing protein</fullName>
    </recommendedName>
</protein>
<gene>
    <name evidence="3" type="ORF">Q5H93_10775</name>
</gene>
<evidence type="ECO:0008006" key="5">
    <source>
        <dbReference type="Google" id="ProtNLM"/>
    </source>
</evidence>
<evidence type="ECO:0000313" key="4">
    <source>
        <dbReference type="Proteomes" id="UP001176429"/>
    </source>
</evidence>
<name>A0ABT9BEX4_9BACT</name>
<evidence type="ECO:0000313" key="3">
    <source>
        <dbReference type="EMBL" id="MDO7875216.1"/>
    </source>
</evidence>
<evidence type="ECO:0000256" key="1">
    <source>
        <dbReference type="SAM" id="MobiDB-lite"/>
    </source>
</evidence>
<proteinExistence type="predicted"/>
<feature type="signal peptide" evidence="2">
    <location>
        <begin position="1"/>
        <end position="22"/>
    </location>
</feature>